<dbReference type="PANTHER" id="PTHR14375:SF2">
    <property type="entry name" value="SIMILAR TO RIKEN CDNA 4931414P19"/>
    <property type="match status" value="1"/>
</dbReference>
<feature type="region of interest" description="Disordered" evidence="1">
    <location>
        <begin position="293"/>
        <end position="319"/>
    </location>
</feature>
<feature type="region of interest" description="Disordered" evidence="1">
    <location>
        <begin position="1"/>
        <end position="97"/>
    </location>
</feature>
<feature type="compositionally biased region" description="Polar residues" evidence="1">
    <location>
        <begin position="1"/>
        <end position="18"/>
    </location>
</feature>
<gene>
    <name evidence="2" type="ORF">PLOB_00046953</name>
</gene>
<feature type="region of interest" description="Disordered" evidence="1">
    <location>
        <begin position="341"/>
        <end position="380"/>
    </location>
</feature>
<proteinExistence type="predicted"/>
<feature type="compositionally biased region" description="Basic and acidic residues" evidence="1">
    <location>
        <begin position="243"/>
        <end position="255"/>
    </location>
</feature>
<feature type="compositionally biased region" description="Low complexity" evidence="1">
    <location>
        <begin position="82"/>
        <end position="92"/>
    </location>
</feature>
<dbReference type="Proteomes" id="UP001159405">
    <property type="component" value="Unassembled WGS sequence"/>
</dbReference>
<feature type="region of interest" description="Disordered" evidence="1">
    <location>
        <begin position="234"/>
        <end position="278"/>
    </location>
</feature>
<sequence length="380" mass="42888">MARQKPSNSKHVLYTTQSRPKKKQGPASSPVGNGSPEQSASSSSVTASRRPENNSPVEGAGTVEQSRTPQPARPVARPLIPTRPATSTPTRSDQILAPLDLTPVNRQEAIASASSINSPAALTCMEQIKQFFATQGEFNKQLEQRLEELKHQTAGKRSKQVQRPTKELSAHVRDIYCSLTNEDGEDVKWDLSQDFNHRDNQVVHAAIVDGVRSTDTSAPVSLIRAAIRTHFKTKKRQKKIKQGNKEKQVLKEQRIRSRKNTKRLKRQKALVQSTSISNEEKRRFKDCMNVEYMSSEHSVSEDNADDRENSSEDENVPKQKVLCRRPLPWRSQELNNFFVKLDRKANRKRSQRSASMMIERRDGSPSEREAPDDAPEFALS</sequence>
<comment type="caution">
    <text evidence="2">The sequence shown here is derived from an EMBL/GenBank/DDBJ whole genome shotgun (WGS) entry which is preliminary data.</text>
</comment>
<feature type="compositionally biased region" description="Basic residues" evidence="1">
    <location>
        <begin position="256"/>
        <end position="268"/>
    </location>
</feature>
<dbReference type="PANTHER" id="PTHR14375">
    <property type="entry name" value="SIMILAR TO RIKEN CDNA 4931414P19"/>
    <property type="match status" value="1"/>
</dbReference>
<name>A0ABN8PUI8_9CNID</name>
<evidence type="ECO:0000313" key="3">
    <source>
        <dbReference type="Proteomes" id="UP001159405"/>
    </source>
</evidence>
<accession>A0ABN8PUI8</accession>
<feature type="compositionally biased region" description="Basic and acidic residues" evidence="1">
    <location>
        <begin position="358"/>
        <end position="371"/>
    </location>
</feature>
<reference evidence="2 3" key="1">
    <citation type="submission" date="2022-05" db="EMBL/GenBank/DDBJ databases">
        <authorList>
            <consortium name="Genoscope - CEA"/>
            <person name="William W."/>
        </authorList>
    </citation>
    <scope>NUCLEOTIDE SEQUENCE [LARGE SCALE GENOMIC DNA]</scope>
</reference>
<feature type="compositionally biased region" description="Low complexity" evidence="1">
    <location>
        <begin position="35"/>
        <end position="48"/>
    </location>
</feature>
<protein>
    <submittedName>
        <fullName evidence="2">Uncharacterized protein</fullName>
    </submittedName>
</protein>
<dbReference type="EMBL" id="CALNXK010000085">
    <property type="protein sequence ID" value="CAH3149049.1"/>
    <property type="molecule type" value="Genomic_DNA"/>
</dbReference>
<evidence type="ECO:0000313" key="2">
    <source>
        <dbReference type="EMBL" id="CAH3149049.1"/>
    </source>
</evidence>
<dbReference type="InterPro" id="IPR028101">
    <property type="entry name" value="DUF4616"/>
</dbReference>
<organism evidence="2 3">
    <name type="scientific">Porites lobata</name>
    <dbReference type="NCBI Taxonomy" id="104759"/>
    <lineage>
        <taxon>Eukaryota</taxon>
        <taxon>Metazoa</taxon>
        <taxon>Cnidaria</taxon>
        <taxon>Anthozoa</taxon>
        <taxon>Hexacorallia</taxon>
        <taxon>Scleractinia</taxon>
        <taxon>Fungiina</taxon>
        <taxon>Poritidae</taxon>
        <taxon>Porites</taxon>
    </lineage>
</organism>
<keyword evidence="3" id="KW-1185">Reference proteome</keyword>
<evidence type="ECO:0000256" key="1">
    <source>
        <dbReference type="SAM" id="MobiDB-lite"/>
    </source>
</evidence>